<feature type="domain" description="DUF4776" evidence="2">
    <location>
        <begin position="318"/>
        <end position="755"/>
    </location>
</feature>
<dbReference type="AlphaFoldDB" id="B3LYQ7"/>
<dbReference type="EMBL" id="CH902617">
    <property type="protein sequence ID" value="EDV44023.1"/>
    <property type="molecule type" value="Genomic_DNA"/>
</dbReference>
<dbReference type="OMA" id="RLTIKCE"/>
<dbReference type="InterPro" id="IPR031992">
    <property type="entry name" value="DUF4788"/>
</dbReference>
<proteinExistence type="predicted"/>
<name>B3LYQ7_DROAN</name>
<gene>
    <name evidence="4" type="primary">Dana\GF18781</name>
    <name evidence="4" type="synonym">dana_GLEANR_20038</name>
    <name evidence="4" type="ORF">GF18781</name>
</gene>
<dbReference type="PhylomeDB" id="B3LYQ7"/>
<dbReference type="PANTHER" id="PTHR39079:SF1">
    <property type="entry name" value="GH11706P-RELATED"/>
    <property type="match status" value="1"/>
</dbReference>
<protein>
    <recommendedName>
        <fullName evidence="6">DUF4776 domain-containing protein</fullName>
    </recommendedName>
</protein>
<evidence type="ECO:0000313" key="4">
    <source>
        <dbReference type="EMBL" id="EDV44023.1"/>
    </source>
</evidence>
<sequence length="963" mass="108359">MSVPDESVTFLVDAVVTHLELKGINVEPQNLNASIKFPQRAWKMGASRINVTDFAPKREQQIVSNPRRMRDDLEEKGIIVGAIYNGSTLGTATMSFPQEFLDKISLTMNDLLHVETLQLMRRKDVIGSVTIMVRLTLKCEKDRDSITTKISDSRAKVKFNEPGATGLEVPQVVAKKKRRVSCSSLGYTINPQDVMFTIGDPDPVLEIPSNPCSELAEAEGDKLLRLDLARYSSMKNSRLVLPDDLPCLKEKPSLRQLKEITRQFTHIVDSVSTKVKQNDCWSPVVPTEEPLEKSSFLKSPPQEHWIPVPIKNNEEYGVKPIRFCPICLCSMSWLPKYANCPRCQTTTRPFAEETVSDLQTADQIMNEQLVRPQAANGVEDFCQSPCEAALNELRSEDECPPCRCTCTLGKICAHCRIRKLCEDIYHVPSSVHRIHPKAKSDEDYSVITDADMEDDRPYLARVFSELKNLYDLHDSKKQSDLAKRCNSSALLFRHSSNHAPGQVKPRAVRSLPACAIGTNRPKHVHKRCLPTECIVSRRHGWNWTKTVEARNNGWRPGAILSTSGHVMRYFLNRRDKYICQKALSDYQKQKQLNPPMLNIFKRRGEIFITLHPQESMIGRQKPIVFRIVKSDLAVALRQIKQALKDLGFPRCICHKSLMLCTCRDALEKMELNKALKKECHKRNMPPCPEHLVLTDTSDSDVDFEMDVTPPCRPRRKVLCKMMNHSTQTSIRDRRPPPPKYPKRISPYYKRFDCAVGDRYMGTAMGRPGEEVFEDGLFGLLGGGPHGPNPMPCGRHRLAAAWGKGGGFNAMFGGGRDSRARGLGGVIGGLPGADKLFPKTPTGPIPVRYPKRFLKPGQDAAKAALQAEKDAIMKKKKGIDMIKYLQKEGTLTRPWNPDEGKDTRPKKSKFGPDGLTDGQRKRMLLLSGPAPLLCQIPRRGKGNNPCNDSCFYPCVDPCHLDYVC</sequence>
<feature type="region of interest" description="Disordered" evidence="1">
    <location>
        <begin position="890"/>
        <end position="918"/>
    </location>
</feature>
<dbReference type="Proteomes" id="UP000007801">
    <property type="component" value="Unassembled WGS sequence"/>
</dbReference>
<accession>B3LYQ7</accession>
<dbReference type="Pfam" id="PF16032">
    <property type="entry name" value="DUF4788"/>
    <property type="match status" value="1"/>
</dbReference>
<dbReference type="eggNOG" id="ENOG502QSI5">
    <property type="taxonomic scope" value="Eukaryota"/>
</dbReference>
<dbReference type="InterPro" id="IPR031949">
    <property type="entry name" value="DUF4776"/>
</dbReference>
<dbReference type="HOGENOM" id="CLU_008522_0_0_1"/>
<feature type="domain" description="DUF4788" evidence="3">
    <location>
        <begin position="15"/>
        <end position="271"/>
    </location>
</feature>
<dbReference type="FunCoup" id="B3LYQ7">
    <property type="interactions" value="23"/>
</dbReference>
<evidence type="ECO:0000259" key="2">
    <source>
        <dbReference type="Pfam" id="PF16003"/>
    </source>
</evidence>
<dbReference type="InParanoid" id="B3LYQ7"/>
<evidence type="ECO:0008006" key="6">
    <source>
        <dbReference type="Google" id="ProtNLM"/>
    </source>
</evidence>
<dbReference type="KEGG" id="dan:6501551"/>
<reference evidence="4 5" key="1">
    <citation type="journal article" date="2007" name="Nature">
        <title>Evolution of genes and genomes on the Drosophila phylogeny.</title>
        <authorList>
            <consortium name="Drosophila 12 Genomes Consortium"/>
            <person name="Clark A.G."/>
            <person name="Eisen M.B."/>
            <person name="Smith D.R."/>
            <person name="Bergman C.M."/>
            <person name="Oliver B."/>
            <person name="Markow T.A."/>
            <person name="Kaufman T.C."/>
            <person name="Kellis M."/>
            <person name="Gelbart W."/>
            <person name="Iyer V.N."/>
            <person name="Pollard D.A."/>
            <person name="Sackton T.B."/>
            <person name="Larracuente A.M."/>
            <person name="Singh N.D."/>
            <person name="Abad J.P."/>
            <person name="Abt D.N."/>
            <person name="Adryan B."/>
            <person name="Aguade M."/>
            <person name="Akashi H."/>
            <person name="Anderson W.W."/>
            <person name="Aquadro C.F."/>
            <person name="Ardell D.H."/>
            <person name="Arguello R."/>
            <person name="Artieri C.G."/>
            <person name="Barbash D.A."/>
            <person name="Barker D."/>
            <person name="Barsanti P."/>
            <person name="Batterham P."/>
            <person name="Batzoglou S."/>
            <person name="Begun D."/>
            <person name="Bhutkar A."/>
            <person name="Blanco E."/>
            <person name="Bosak S.A."/>
            <person name="Bradley R.K."/>
            <person name="Brand A.D."/>
            <person name="Brent M.R."/>
            <person name="Brooks A.N."/>
            <person name="Brown R.H."/>
            <person name="Butlin R.K."/>
            <person name="Caggese C."/>
            <person name="Calvi B.R."/>
            <person name="Bernardo de Carvalho A."/>
            <person name="Caspi A."/>
            <person name="Castrezana S."/>
            <person name="Celniker S.E."/>
            <person name="Chang J.L."/>
            <person name="Chapple C."/>
            <person name="Chatterji S."/>
            <person name="Chinwalla A."/>
            <person name="Civetta A."/>
            <person name="Clifton S.W."/>
            <person name="Comeron J.M."/>
            <person name="Costello J.C."/>
            <person name="Coyne J.A."/>
            <person name="Daub J."/>
            <person name="David R.G."/>
            <person name="Delcher A.L."/>
            <person name="Delehaunty K."/>
            <person name="Do C.B."/>
            <person name="Ebling H."/>
            <person name="Edwards K."/>
            <person name="Eickbush T."/>
            <person name="Evans J.D."/>
            <person name="Filipski A."/>
            <person name="Findeiss S."/>
            <person name="Freyhult E."/>
            <person name="Fulton L."/>
            <person name="Fulton R."/>
            <person name="Garcia A.C."/>
            <person name="Gardiner A."/>
            <person name="Garfield D.A."/>
            <person name="Garvin B.E."/>
            <person name="Gibson G."/>
            <person name="Gilbert D."/>
            <person name="Gnerre S."/>
            <person name="Godfrey J."/>
            <person name="Good R."/>
            <person name="Gotea V."/>
            <person name="Gravely B."/>
            <person name="Greenberg A.J."/>
            <person name="Griffiths-Jones S."/>
            <person name="Gross S."/>
            <person name="Guigo R."/>
            <person name="Gustafson E.A."/>
            <person name="Haerty W."/>
            <person name="Hahn M.W."/>
            <person name="Halligan D.L."/>
            <person name="Halpern A.L."/>
            <person name="Halter G.M."/>
            <person name="Han M.V."/>
            <person name="Heger A."/>
            <person name="Hillier L."/>
            <person name="Hinrichs A.S."/>
            <person name="Holmes I."/>
            <person name="Hoskins R.A."/>
            <person name="Hubisz M.J."/>
            <person name="Hultmark D."/>
            <person name="Huntley M.A."/>
            <person name="Jaffe D.B."/>
            <person name="Jagadeeshan S."/>
            <person name="Jeck W.R."/>
            <person name="Johnson J."/>
            <person name="Jones C.D."/>
            <person name="Jordan W.C."/>
            <person name="Karpen G.H."/>
            <person name="Kataoka E."/>
            <person name="Keightley P.D."/>
            <person name="Kheradpour P."/>
            <person name="Kirkness E.F."/>
            <person name="Koerich L.B."/>
            <person name="Kristiansen K."/>
            <person name="Kudrna D."/>
            <person name="Kulathinal R.J."/>
            <person name="Kumar S."/>
            <person name="Kwok R."/>
            <person name="Lander E."/>
            <person name="Langley C.H."/>
            <person name="Lapoint R."/>
            <person name="Lazzaro B.P."/>
            <person name="Lee S.J."/>
            <person name="Levesque L."/>
            <person name="Li R."/>
            <person name="Lin C.F."/>
            <person name="Lin M.F."/>
            <person name="Lindblad-Toh K."/>
            <person name="Llopart A."/>
            <person name="Long M."/>
            <person name="Low L."/>
            <person name="Lozovsky E."/>
            <person name="Lu J."/>
            <person name="Luo M."/>
            <person name="Machado C.A."/>
            <person name="Makalowski W."/>
            <person name="Marzo M."/>
            <person name="Matsuda M."/>
            <person name="Matzkin L."/>
            <person name="McAllister B."/>
            <person name="McBride C.S."/>
            <person name="McKernan B."/>
            <person name="McKernan K."/>
            <person name="Mendez-Lago M."/>
            <person name="Minx P."/>
            <person name="Mollenhauer M.U."/>
            <person name="Montooth K."/>
            <person name="Mount S.M."/>
            <person name="Mu X."/>
            <person name="Myers E."/>
            <person name="Negre B."/>
            <person name="Newfeld S."/>
            <person name="Nielsen R."/>
            <person name="Noor M.A."/>
            <person name="O'Grady P."/>
            <person name="Pachter L."/>
            <person name="Papaceit M."/>
            <person name="Parisi M.J."/>
            <person name="Parisi M."/>
            <person name="Parts L."/>
            <person name="Pedersen J.S."/>
            <person name="Pesole G."/>
            <person name="Phillippy A.M."/>
            <person name="Ponting C.P."/>
            <person name="Pop M."/>
            <person name="Porcelli D."/>
            <person name="Powell J.R."/>
            <person name="Prohaska S."/>
            <person name="Pruitt K."/>
            <person name="Puig M."/>
            <person name="Quesneville H."/>
            <person name="Ram K.R."/>
            <person name="Rand D."/>
            <person name="Rasmussen M.D."/>
            <person name="Reed L.K."/>
            <person name="Reenan R."/>
            <person name="Reily A."/>
            <person name="Remington K.A."/>
            <person name="Rieger T.T."/>
            <person name="Ritchie M.G."/>
            <person name="Robin C."/>
            <person name="Rogers Y.H."/>
            <person name="Rohde C."/>
            <person name="Rozas J."/>
            <person name="Rubenfield M.J."/>
            <person name="Ruiz A."/>
            <person name="Russo S."/>
            <person name="Salzberg S.L."/>
            <person name="Sanchez-Gracia A."/>
            <person name="Saranga D.J."/>
            <person name="Sato H."/>
            <person name="Schaeffer S.W."/>
            <person name="Schatz M.C."/>
            <person name="Schlenke T."/>
            <person name="Schwartz R."/>
            <person name="Segarra C."/>
            <person name="Singh R.S."/>
            <person name="Sirot L."/>
            <person name="Sirota M."/>
            <person name="Sisneros N.B."/>
            <person name="Smith C.D."/>
            <person name="Smith T.F."/>
            <person name="Spieth J."/>
            <person name="Stage D.E."/>
            <person name="Stark A."/>
            <person name="Stephan W."/>
            <person name="Strausberg R.L."/>
            <person name="Strempel S."/>
            <person name="Sturgill D."/>
            <person name="Sutton G."/>
            <person name="Sutton G.G."/>
            <person name="Tao W."/>
            <person name="Teichmann S."/>
            <person name="Tobari Y.N."/>
            <person name="Tomimura Y."/>
            <person name="Tsolas J.M."/>
            <person name="Valente V.L."/>
            <person name="Venter E."/>
            <person name="Venter J.C."/>
            <person name="Vicario S."/>
            <person name="Vieira F.G."/>
            <person name="Vilella A.J."/>
            <person name="Villasante A."/>
            <person name="Walenz B."/>
            <person name="Wang J."/>
            <person name="Wasserman M."/>
            <person name="Watts T."/>
            <person name="Wilson D."/>
            <person name="Wilson R.K."/>
            <person name="Wing R.A."/>
            <person name="Wolfner M.F."/>
            <person name="Wong A."/>
            <person name="Wong G.K."/>
            <person name="Wu C.I."/>
            <person name="Wu G."/>
            <person name="Yamamoto D."/>
            <person name="Yang H.P."/>
            <person name="Yang S.P."/>
            <person name="Yorke J.A."/>
            <person name="Yoshida K."/>
            <person name="Zdobnov E."/>
            <person name="Zhang P."/>
            <person name="Zhang Y."/>
            <person name="Zimin A.V."/>
            <person name="Baldwin J."/>
            <person name="Abdouelleil A."/>
            <person name="Abdulkadir J."/>
            <person name="Abebe A."/>
            <person name="Abera B."/>
            <person name="Abreu J."/>
            <person name="Acer S.C."/>
            <person name="Aftuck L."/>
            <person name="Alexander A."/>
            <person name="An P."/>
            <person name="Anderson E."/>
            <person name="Anderson S."/>
            <person name="Arachi H."/>
            <person name="Azer M."/>
            <person name="Bachantsang P."/>
            <person name="Barry A."/>
            <person name="Bayul T."/>
            <person name="Berlin A."/>
            <person name="Bessette D."/>
            <person name="Bloom T."/>
            <person name="Blye J."/>
            <person name="Boguslavskiy L."/>
            <person name="Bonnet C."/>
            <person name="Boukhgalter B."/>
            <person name="Bourzgui I."/>
            <person name="Brown A."/>
            <person name="Cahill P."/>
            <person name="Channer S."/>
            <person name="Cheshatsang Y."/>
            <person name="Chuda L."/>
            <person name="Citroen M."/>
            <person name="Collymore A."/>
            <person name="Cooke P."/>
            <person name="Costello M."/>
            <person name="D'Aco K."/>
            <person name="Daza R."/>
            <person name="De Haan G."/>
            <person name="DeGray S."/>
            <person name="DeMaso C."/>
            <person name="Dhargay N."/>
            <person name="Dooley K."/>
            <person name="Dooley E."/>
            <person name="Doricent M."/>
            <person name="Dorje P."/>
            <person name="Dorjee K."/>
            <person name="Dupes A."/>
            <person name="Elong R."/>
            <person name="Falk J."/>
            <person name="Farina A."/>
            <person name="Faro S."/>
            <person name="Ferguson D."/>
            <person name="Fisher S."/>
            <person name="Foley C.D."/>
            <person name="Franke A."/>
            <person name="Friedrich D."/>
            <person name="Gadbois L."/>
            <person name="Gearin G."/>
            <person name="Gearin C.R."/>
            <person name="Giannoukos G."/>
            <person name="Goode T."/>
            <person name="Graham J."/>
            <person name="Grandbois E."/>
            <person name="Grewal S."/>
            <person name="Gyaltsen K."/>
            <person name="Hafez N."/>
            <person name="Hagos B."/>
            <person name="Hall J."/>
            <person name="Henson C."/>
            <person name="Hollinger A."/>
            <person name="Honan T."/>
            <person name="Huard M.D."/>
            <person name="Hughes L."/>
            <person name="Hurhula B."/>
            <person name="Husby M.E."/>
            <person name="Kamat A."/>
            <person name="Kanga B."/>
            <person name="Kashin S."/>
            <person name="Khazanovich D."/>
            <person name="Kisner P."/>
            <person name="Lance K."/>
            <person name="Lara M."/>
            <person name="Lee W."/>
            <person name="Lennon N."/>
            <person name="Letendre F."/>
            <person name="LeVine R."/>
            <person name="Lipovsky A."/>
            <person name="Liu X."/>
            <person name="Liu J."/>
            <person name="Liu S."/>
            <person name="Lokyitsang T."/>
            <person name="Lokyitsang Y."/>
            <person name="Lubonja R."/>
            <person name="Lui A."/>
            <person name="MacDonald P."/>
            <person name="Magnisalis V."/>
            <person name="Maru K."/>
            <person name="Matthews C."/>
            <person name="McCusker W."/>
            <person name="McDonough S."/>
            <person name="Mehta T."/>
            <person name="Meldrim J."/>
            <person name="Meneus L."/>
            <person name="Mihai O."/>
            <person name="Mihalev A."/>
            <person name="Mihova T."/>
            <person name="Mittelman R."/>
            <person name="Mlenga V."/>
            <person name="Montmayeur A."/>
            <person name="Mulrain L."/>
            <person name="Navidi A."/>
            <person name="Naylor J."/>
            <person name="Negash T."/>
            <person name="Nguyen T."/>
            <person name="Nguyen N."/>
            <person name="Nicol R."/>
            <person name="Norbu C."/>
            <person name="Norbu N."/>
            <person name="Novod N."/>
            <person name="O'Neill B."/>
            <person name="Osman S."/>
            <person name="Markiewicz E."/>
            <person name="Oyono O.L."/>
            <person name="Patti C."/>
            <person name="Phunkhang P."/>
            <person name="Pierre F."/>
            <person name="Priest M."/>
            <person name="Raghuraman S."/>
            <person name="Rege F."/>
            <person name="Reyes R."/>
            <person name="Rise C."/>
            <person name="Rogov P."/>
            <person name="Ross K."/>
            <person name="Ryan E."/>
            <person name="Settipalli S."/>
            <person name="Shea T."/>
            <person name="Sherpa N."/>
            <person name="Shi L."/>
            <person name="Shih D."/>
            <person name="Sparrow T."/>
            <person name="Spaulding J."/>
            <person name="Stalker J."/>
            <person name="Stange-Thomann N."/>
            <person name="Stavropoulos S."/>
            <person name="Stone C."/>
            <person name="Strader C."/>
            <person name="Tesfaye S."/>
            <person name="Thomson T."/>
            <person name="Thoulutsang Y."/>
            <person name="Thoulutsang D."/>
            <person name="Topham K."/>
            <person name="Topping I."/>
            <person name="Tsamla T."/>
            <person name="Vassiliev H."/>
            <person name="Vo A."/>
            <person name="Wangchuk T."/>
            <person name="Wangdi T."/>
            <person name="Weiand M."/>
            <person name="Wilkinson J."/>
            <person name="Wilson A."/>
            <person name="Yadav S."/>
            <person name="Young G."/>
            <person name="Yu Q."/>
            <person name="Zembek L."/>
            <person name="Zhong D."/>
            <person name="Zimmer A."/>
            <person name="Zwirko Z."/>
            <person name="Jaffe D.B."/>
            <person name="Alvarez P."/>
            <person name="Brockman W."/>
            <person name="Butler J."/>
            <person name="Chin C."/>
            <person name="Gnerre S."/>
            <person name="Grabherr M."/>
            <person name="Kleber M."/>
            <person name="Mauceli E."/>
            <person name="MacCallum I."/>
        </authorList>
    </citation>
    <scope>NUCLEOTIDE SEQUENCE [LARGE SCALE GENOMIC DNA]</scope>
    <source>
        <strain evidence="5">Tucson 14024-0371.13</strain>
    </source>
</reference>
<evidence type="ECO:0000259" key="3">
    <source>
        <dbReference type="Pfam" id="PF16032"/>
    </source>
</evidence>
<dbReference type="STRING" id="7217.B3LYQ7"/>
<evidence type="ECO:0000256" key="1">
    <source>
        <dbReference type="SAM" id="MobiDB-lite"/>
    </source>
</evidence>
<dbReference type="PANTHER" id="PTHR39079">
    <property type="entry name" value="FI08034P-RELATED"/>
    <property type="match status" value="1"/>
</dbReference>
<evidence type="ECO:0000313" key="5">
    <source>
        <dbReference type="Proteomes" id="UP000007801"/>
    </source>
</evidence>
<keyword evidence="5" id="KW-1185">Reference proteome</keyword>
<organism evidence="4 5">
    <name type="scientific">Drosophila ananassae</name>
    <name type="common">Fruit fly</name>
    <dbReference type="NCBI Taxonomy" id="7217"/>
    <lineage>
        <taxon>Eukaryota</taxon>
        <taxon>Metazoa</taxon>
        <taxon>Ecdysozoa</taxon>
        <taxon>Arthropoda</taxon>
        <taxon>Hexapoda</taxon>
        <taxon>Insecta</taxon>
        <taxon>Pterygota</taxon>
        <taxon>Neoptera</taxon>
        <taxon>Endopterygota</taxon>
        <taxon>Diptera</taxon>
        <taxon>Brachycera</taxon>
        <taxon>Muscomorpha</taxon>
        <taxon>Ephydroidea</taxon>
        <taxon>Drosophilidae</taxon>
        <taxon>Drosophila</taxon>
        <taxon>Sophophora</taxon>
    </lineage>
</organism>
<dbReference type="Pfam" id="PF16003">
    <property type="entry name" value="DUF4776"/>
    <property type="match status" value="1"/>
</dbReference>
<dbReference type="GeneID" id="6501551"/>
<feature type="compositionally biased region" description="Basic and acidic residues" evidence="1">
    <location>
        <begin position="895"/>
        <end position="904"/>
    </location>
</feature>
<dbReference type="OrthoDB" id="7883086at2759"/>